<evidence type="ECO:0000313" key="1">
    <source>
        <dbReference type="EMBL" id="KAK3065364.1"/>
    </source>
</evidence>
<sequence length="95" mass="11136">MQTVMTPTGAFGFYAGLNLIAWFMIFCFVRETKQLTLEELDQVFSVPTKSYIGYELKTWLPYFIKRHIMRQKIMKPPPIIEKAEFTDTVATGEKY</sequence>
<organism evidence="1 2">
    <name type="scientific">Coniosporium uncinatum</name>
    <dbReference type="NCBI Taxonomy" id="93489"/>
    <lineage>
        <taxon>Eukaryota</taxon>
        <taxon>Fungi</taxon>
        <taxon>Dikarya</taxon>
        <taxon>Ascomycota</taxon>
        <taxon>Pezizomycotina</taxon>
        <taxon>Dothideomycetes</taxon>
        <taxon>Dothideomycetes incertae sedis</taxon>
        <taxon>Coniosporium</taxon>
    </lineage>
</organism>
<proteinExistence type="predicted"/>
<comment type="caution">
    <text evidence="1">The sequence shown here is derived from an EMBL/GenBank/DDBJ whole genome shotgun (WGS) entry which is preliminary data.</text>
</comment>
<evidence type="ECO:0000313" key="2">
    <source>
        <dbReference type="Proteomes" id="UP001186974"/>
    </source>
</evidence>
<accession>A0ACC3DCR0</accession>
<dbReference type="Proteomes" id="UP001186974">
    <property type="component" value="Unassembled WGS sequence"/>
</dbReference>
<dbReference type="EMBL" id="JAWDJW010006337">
    <property type="protein sequence ID" value="KAK3065364.1"/>
    <property type="molecule type" value="Genomic_DNA"/>
</dbReference>
<keyword evidence="2" id="KW-1185">Reference proteome</keyword>
<reference evidence="1" key="1">
    <citation type="submission" date="2024-09" db="EMBL/GenBank/DDBJ databases">
        <title>Black Yeasts Isolated from many extreme environments.</title>
        <authorList>
            <person name="Coleine C."/>
            <person name="Stajich J.E."/>
            <person name="Selbmann L."/>
        </authorList>
    </citation>
    <scope>NUCLEOTIDE SEQUENCE</scope>
    <source>
        <strain evidence="1">CCFEE 5737</strain>
    </source>
</reference>
<gene>
    <name evidence="1" type="ORF">LTS18_011887</name>
</gene>
<name>A0ACC3DCR0_9PEZI</name>
<protein>
    <submittedName>
        <fullName evidence="1">Uncharacterized protein</fullName>
    </submittedName>
</protein>